<name>A0ABQ7GSD8_DUNSA</name>
<reference evidence="2" key="1">
    <citation type="submission" date="2017-08" db="EMBL/GenBank/DDBJ databases">
        <authorList>
            <person name="Polle J.E."/>
            <person name="Barry K."/>
            <person name="Cushman J."/>
            <person name="Schmutz J."/>
            <person name="Tran D."/>
            <person name="Hathwaick L.T."/>
            <person name="Yim W.C."/>
            <person name="Jenkins J."/>
            <person name="Mckie-Krisberg Z.M."/>
            <person name="Prochnik S."/>
            <person name="Lindquist E."/>
            <person name="Dockter R.B."/>
            <person name="Adam C."/>
            <person name="Molina H."/>
            <person name="Bunkerborg J."/>
            <person name="Jin E."/>
            <person name="Buchheim M."/>
            <person name="Magnuson J."/>
        </authorList>
    </citation>
    <scope>NUCLEOTIDE SEQUENCE</scope>
    <source>
        <strain evidence="2">CCAP 19/18</strain>
    </source>
</reference>
<dbReference type="Proteomes" id="UP000815325">
    <property type="component" value="Unassembled WGS sequence"/>
</dbReference>
<dbReference type="PANTHER" id="PTHR28653">
    <property type="match status" value="1"/>
</dbReference>
<keyword evidence="3" id="KW-1185">Reference proteome</keyword>
<dbReference type="PANTHER" id="PTHR28653:SF1">
    <property type="entry name" value="ATPASE SWSAP1"/>
    <property type="match status" value="1"/>
</dbReference>
<dbReference type="EMBL" id="MU069612">
    <property type="protein sequence ID" value="KAF5837529.1"/>
    <property type="molecule type" value="Genomic_DNA"/>
</dbReference>
<sequence length="252" mass="27135">MSVLEQLLLSFLHADARGACLPDTLGNCLITGPCRSRLHVLAATFAINEISGGTEKEVLFLSKKGALDGSAPVLPQGIPATHPKLARVKLRHLQSSTELQQYASCLHLLPTLPAAIIVVGISDFFSRSGVQEDRRTAECMLAKTLALLVNGVESIRGMSRTQCPLLVTEELPAPSSLAPNDDSRFTAKSLFILKRWLPLVLEVTESRGHQGNLCYALSLHPLSAVPDGVPAELLGMRANYVLHDTLEVISVS</sequence>
<feature type="chain" id="PRO_5045163611" evidence="1">
    <location>
        <begin position="19"/>
        <end position="252"/>
    </location>
</feature>
<proteinExistence type="predicted"/>
<keyword evidence="1" id="KW-0732">Signal</keyword>
<evidence type="ECO:0000313" key="2">
    <source>
        <dbReference type="EMBL" id="KAF5837529.1"/>
    </source>
</evidence>
<comment type="caution">
    <text evidence="2">The sequence shown here is derived from an EMBL/GenBank/DDBJ whole genome shotgun (WGS) entry which is preliminary data.</text>
</comment>
<organism evidence="2 3">
    <name type="scientific">Dunaliella salina</name>
    <name type="common">Green alga</name>
    <name type="synonym">Protococcus salinus</name>
    <dbReference type="NCBI Taxonomy" id="3046"/>
    <lineage>
        <taxon>Eukaryota</taxon>
        <taxon>Viridiplantae</taxon>
        <taxon>Chlorophyta</taxon>
        <taxon>core chlorophytes</taxon>
        <taxon>Chlorophyceae</taxon>
        <taxon>CS clade</taxon>
        <taxon>Chlamydomonadales</taxon>
        <taxon>Dunaliellaceae</taxon>
        <taxon>Dunaliella</taxon>
    </lineage>
</organism>
<feature type="signal peptide" evidence="1">
    <location>
        <begin position="1"/>
        <end position="18"/>
    </location>
</feature>
<accession>A0ABQ7GSD8</accession>
<protein>
    <submittedName>
        <fullName evidence="2">Uncharacterized protein</fullName>
    </submittedName>
</protein>
<gene>
    <name evidence="2" type="ORF">DUNSADRAFT_4222</name>
</gene>
<evidence type="ECO:0000313" key="3">
    <source>
        <dbReference type="Proteomes" id="UP000815325"/>
    </source>
</evidence>
<evidence type="ECO:0000256" key="1">
    <source>
        <dbReference type="SAM" id="SignalP"/>
    </source>
</evidence>